<name>A0A8S1X424_PAROT</name>
<sequence>MGKQSNYLMMNCSLIQSISTLSIQKLNVQNSLRITMMQFQGLIKLIYRFNSCQFVIFKMQIKTSISQPNAYICLIILMMQFYGVIRYY</sequence>
<evidence type="ECO:0008006" key="5">
    <source>
        <dbReference type="Google" id="ProtNLM"/>
    </source>
</evidence>
<keyword evidence="1" id="KW-0472">Membrane</keyword>
<dbReference type="AlphaFoldDB" id="A0A8S1X424"/>
<comment type="caution">
    <text evidence="2">The sequence shown here is derived from an EMBL/GenBank/DDBJ whole genome shotgun (WGS) entry which is preliminary data.</text>
</comment>
<evidence type="ECO:0000256" key="1">
    <source>
        <dbReference type="SAM" id="Phobius"/>
    </source>
</evidence>
<dbReference type="Proteomes" id="UP000683925">
    <property type="component" value="Unassembled WGS sequence"/>
</dbReference>
<gene>
    <name evidence="2" type="ORF">POCTA_138.1.T1100022</name>
    <name evidence="3" type="ORF">POCTA_138.1.T1100023</name>
</gene>
<evidence type="ECO:0000313" key="3">
    <source>
        <dbReference type="EMBL" id="CAD8195759.1"/>
    </source>
</evidence>
<evidence type="ECO:0000313" key="4">
    <source>
        <dbReference type="Proteomes" id="UP000683925"/>
    </source>
</evidence>
<keyword evidence="4" id="KW-1185">Reference proteome</keyword>
<feature type="transmembrane region" description="Helical" evidence="1">
    <location>
        <begin position="68"/>
        <end position="85"/>
    </location>
</feature>
<protein>
    <recommendedName>
        <fullName evidence="5">Transmembrane protein</fullName>
    </recommendedName>
</protein>
<organism evidence="2 4">
    <name type="scientific">Paramecium octaurelia</name>
    <dbReference type="NCBI Taxonomy" id="43137"/>
    <lineage>
        <taxon>Eukaryota</taxon>
        <taxon>Sar</taxon>
        <taxon>Alveolata</taxon>
        <taxon>Ciliophora</taxon>
        <taxon>Intramacronucleata</taxon>
        <taxon>Oligohymenophorea</taxon>
        <taxon>Peniculida</taxon>
        <taxon>Parameciidae</taxon>
        <taxon>Paramecium</taxon>
    </lineage>
</organism>
<dbReference type="EMBL" id="CAJJDP010000110">
    <property type="protein sequence ID" value="CAD8195757.1"/>
    <property type="molecule type" value="Genomic_DNA"/>
</dbReference>
<reference evidence="2" key="1">
    <citation type="submission" date="2021-01" db="EMBL/GenBank/DDBJ databases">
        <authorList>
            <consortium name="Genoscope - CEA"/>
            <person name="William W."/>
        </authorList>
    </citation>
    <scope>NUCLEOTIDE SEQUENCE</scope>
</reference>
<evidence type="ECO:0000313" key="2">
    <source>
        <dbReference type="EMBL" id="CAD8195757.1"/>
    </source>
</evidence>
<proteinExistence type="predicted"/>
<keyword evidence="1" id="KW-1133">Transmembrane helix</keyword>
<accession>A0A8S1X424</accession>
<keyword evidence="1" id="KW-0812">Transmembrane</keyword>
<dbReference type="EMBL" id="CAJJDP010000110">
    <property type="protein sequence ID" value="CAD8195759.1"/>
    <property type="molecule type" value="Genomic_DNA"/>
</dbReference>